<dbReference type="PANTHER" id="PTHR30244:SF30">
    <property type="entry name" value="BLR5990 PROTEIN"/>
    <property type="match status" value="1"/>
</dbReference>
<dbReference type="SUPFAM" id="SSF53383">
    <property type="entry name" value="PLP-dependent transferases"/>
    <property type="match status" value="1"/>
</dbReference>
<protein>
    <recommendedName>
        <fullName evidence="2">DegT/DnrJ/EryC1/StrS aminotransferase family protein</fullName>
    </recommendedName>
</protein>
<evidence type="ECO:0008006" key="2">
    <source>
        <dbReference type="Google" id="ProtNLM"/>
    </source>
</evidence>
<feature type="non-terminal residue" evidence="1">
    <location>
        <position position="116"/>
    </location>
</feature>
<dbReference type="InterPro" id="IPR015424">
    <property type="entry name" value="PyrdxlP-dep_Trfase"/>
</dbReference>
<evidence type="ECO:0000313" key="1">
    <source>
        <dbReference type="EMBL" id="SVD63174.1"/>
    </source>
</evidence>
<dbReference type="InterPro" id="IPR000653">
    <property type="entry name" value="DegT/StrS_aminotransferase"/>
</dbReference>
<gene>
    <name evidence="1" type="ORF">METZ01_LOCUS416028</name>
</gene>
<dbReference type="GO" id="GO:0000271">
    <property type="term" value="P:polysaccharide biosynthetic process"/>
    <property type="evidence" value="ECO:0007669"/>
    <property type="project" value="TreeGrafter"/>
</dbReference>
<dbReference type="Gene3D" id="3.40.640.10">
    <property type="entry name" value="Type I PLP-dependent aspartate aminotransferase-like (Major domain)"/>
    <property type="match status" value="1"/>
</dbReference>
<dbReference type="Pfam" id="PF01041">
    <property type="entry name" value="DegT_DnrJ_EryC1"/>
    <property type="match status" value="1"/>
</dbReference>
<accession>A0A382WX01</accession>
<dbReference type="EMBL" id="UINC01163068">
    <property type="protein sequence ID" value="SVD63174.1"/>
    <property type="molecule type" value="Genomic_DNA"/>
</dbReference>
<organism evidence="1">
    <name type="scientific">marine metagenome</name>
    <dbReference type="NCBI Taxonomy" id="408172"/>
    <lineage>
        <taxon>unclassified sequences</taxon>
        <taxon>metagenomes</taxon>
        <taxon>ecological metagenomes</taxon>
    </lineage>
</organism>
<dbReference type="PANTHER" id="PTHR30244">
    <property type="entry name" value="TRANSAMINASE"/>
    <property type="match status" value="1"/>
</dbReference>
<dbReference type="InterPro" id="IPR015421">
    <property type="entry name" value="PyrdxlP-dep_Trfase_major"/>
</dbReference>
<sequence length="116" mass="12722">MHEPYLNGNEWRYVKECLDSGWVSSAGKFVDLFEEQVAKYTGASHAISCVNGTAALLLGLQVVGVKPEDEVIVPSLTFIASINAVHHAGGYPIFMDADEYSNIDVLKTIDFIENET</sequence>
<proteinExistence type="predicted"/>
<dbReference type="GO" id="GO:0008483">
    <property type="term" value="F:transaminase activity"/>
    <property type="evidence" value="ECO:0007669"/>
    <property type="project" value="TreeGrafter"/>
</dbReference>
<reference evidence="1" key="1">
    <citation type="submission" date="2018-05" db="EMBL/GenBank/DDBJ databases">
        <authorList>
            <person name="Lanie J.A."/>
            <person name="Ng W.-L."/>
            <person name="Kazmierczak K.M."/>
            <person name="Andrzejewski T.M."/>
            <person name="Davidsen T.M."/>
            <person name="Wayne K.J."/>
            <person name="Tettelin H."/>
            <person name="Glass J.I."/>
            <person name="Rusch D."/>
            <person name="Podicherti R."/>
            <person name="Tsui H.-C.T."/>
            <person name="Winkler M.E."/>
        </authorList>
    </citation>
    <scope>NUCLEOTIDE SEQUENCE</scope>
</reference>
<dbReference type="AlphaFoldDB" id="A0A382WX01"/>
<name>A0A382WX01_9ZZZZ</name>
<dbReference type="GO" id="GO:0030170">
    <property type="term" value="F:pyridoxal phosphate binding"/>
    <property type="evidence" value="ECO:0007669"/>
    <property type="project" value="TreeGrafter"/>
</dbReference>